<evidence type="ECO:0000256" key="1">
    <source>
        <dbReference type="SAM" id="MobiDB-lite"/>
    </source>
</evidence>
<gene>
    <name evidence="2" type="ORF">ACFOGH_08665</name>
</gene>
<organism evidence="2 3">
    <name type="scientific">Cypionkella sinensis</name>
    <dbReference type="NCBI Taxonomy" id="1756043"/>
    <lineage>
        <taxon>Bacteria</taxon>
        <taxon>Pseudomonadati</taxon>
        <taxon>Pseudomonadota</taxon>
        <taxon>Alphaproteobacteria</taxon>
        <taxon>Rhodobacterales</taxon>
        <taxon>Paracoccaceae</taxon>
        <taxon>Cypionkella</taxon>
    </lineage>
</organism>
<proteinExistence type="predicted"/>
<reference evidence="3" key="1">
    <citation type="journal article" date="2019" name="Int. J. Syst. Evol. Microbiol.">
        <title>The Global Catalogue of Microorganisms (GCM) 10K type strain sequencing project: providing services to taxonomists for standard genome sequencing and annotation.</title>
        <authorList>
            <consortium name="The Broad Institute Genomics Platform"/>
            <consortium name="The Broad Institute Genome Sequencing Center for Infectious Disease"/>
            <person name="Wu L."/>
            <person name="Ma J."/>
        </authorList>
    </citation>
    <scope>NUCLEOTIDE SEQUENCE [LARGE SCALE GENOMIC DNA]</scope>
    <source>
        <strain evidence="3">KCTC 52039</strain>
    </source>
</reference>
<feature type="compositionally biased region" description="Basic residues" evidence="1">
    <location>
        <begin position="26"/>
        <end position="35"/>
    </location>
</feature>
<keyword evidence="3" id="KW-1185">Reference proteome</keyword>
<dbReference type="RefSeq" id="WP_380072672.1">
    <property type="nucleotide sequence ID" value="NZ_JBHRTO010000001.1"/>
</dbReference>
<feature type="compositionally biased region" description="Polar residues" evidence="1">
    <location>
        <begin position="41"/>
        <end position="58"/>
    </location>
</feature>
<name>A0ABV7IZ18_9RHOB</name>
<sequence>MMASGQPDGRSVKDDQMAKGMSKPGKNVKKPKKEKAKPSVATPNTKNSVVINTNGPKD</sequence>
<protein>
    <submittedName>
        <fullName evidence="2">Uncharacterized protein</fullName>
    </submittedName>
</protein>
<evidence type="ECO:0000313" key="2">
    <source>
        <dbReference type="EMBL" id="MFC3181058.1"/>
    </source>
</evidence>
<dbReference type="Proteomes" id="UP001595547">
    <property type="component" value="Unassembled WGS sequence"/>
</dbReference>
<feature type="region of interest" description="Disordered" evidence="1">
    <location>
        <begin position="1"/>
        <end position="58"/>
    </location>
</feature>
<evidence type="ECO:0000313" key="3">
    <source>
        <dbReference type="Proteomes" id="UP001595547"/>
    </source>
</evidence>
<comment type="caution">
    <text evidence="2">The sequence shown here is derived from an EMBL/GenBank/DDBJ whole genome shotgun (WGS) entry which is preliminary data.</text>
</comment>
<accession>A0ABV7IZ18</accession>
<dbReference type="EMBL" id="JBHRTO010000001">
    <property type="protein sequence ID" value="MFC3181058.1"/>
    <property type="molecule type" value="Genomic_DNA"/>
</dbReference>